<dbReference type="PANTHER" id="PTHR31286:SF99">
    <property type="entry name" value="DUF4283 DOMAIN-CONTAINING PROTEIN"/>
    <property type="match status" value="1"/>
</dbReference>
<proteinExistence type="predicted"/>
<dbReference type="Proteomes" id="UP000813463">
    <property type="component" value="Chromosome 3"/>
</dbReference>
<evidence type="ECO:0000256" key="1">
    <source>
        <dbReference type="PROSITE-ProRule" id="PRU00047"/>
    </source>
</evidence>
<feature type="region of interest" description="Disordered" evidence="2">
    <location>
        <begin position="355"/>
        <end position="417"/>
    </location>
</feature>
<sequence>MWRIKGSLEVIDIGKQVYLFKFTQTDDYERGLFGGPWFIMDHYLMITPWKPNFRPSVNGFDFMSVWVRIEELPVEYYDKDALYEIAKVIGKPIRVDYATDKVSRGKYARVCVEIDLRKPIITKVWVGGFWQPVVYENITALCFKCGKIGHVLERCDQMDGNELVNGQPTNKPKLGKQDEAQMEVDACEATTSKDDSRVGQTQSDIYRPWTLVQNKRSPRNNYGKQRQTNARINEYKSGFSSKIATTTSLNGVNSRMTRDKQAHQSEGEVNEPVLVAPSHTLLEISATPELIQDGGDKTVHLANSFNHLAKEDDSPSAFYNSDPSFHCVVNQANTSSLSPTNPLSSSSEILLQEATTSPCSNGKPEKHKHHMHADKFQSKSNPVEKQQDLDSKRTQTLSQSSQPADDGGNSASSLPNQATIDVAIVSRAIGDECMQESENAEVRGNGVQECGIVSNGIEKERGDGADRTKTANKVGCTPSTGDETLTINREGTGFQPDKYASPYSGSGAKRNSSSSFAIRNSKSRNGACGSPYGILRHSERGGGSTSSSQHVSKDVRSQESVYVRDSNSNGGSKYDGSRAVLEGLGGVFSSTQCGGDGAS</sequence>
<evidence type="ECO:0000313" key="7">
    <source>
        <dbReference type="RefSeq" id="XP_056696948.1"/>
    </source>
</evidence>
<feature type="domain" description="CCHC-type" evidence="3">
    <location>
        <begin position="142"/>
        <end position="157"/>
    </location>
</feature>
<reference evidence="4" key="1">
    <citation type="journal article" date="2021" name="Nat. Commun.">
        <title>Genomic analyses provide insights into spinach domestication and the genetic basis of agronomic traits.</title>
        <authorList>
            <person name="Cai X."/>
            <person name="Sun X."/>
            <person name="Xu C."/>
            <person name="Sun H."/>
            <person name="Wang X."/>
            <person name="Ge C."/>
            <person name="Zhang Z."/>
            <person name="Wang Q."/>
            <person name="Fei Z."/>
            <person name="Jiao C."/>
            <person name="Wang Q."/>
        </authorList>
    </citation>
    <scope>NUCLEOTIDE SEQUENCE [LARGE SCALE GENOMIC DNA]</scope>
    <source>
        <strain evidence="4">cv. Varoflay</strain>
    </source>
</reference>
<protein>
    <recommendedName>
        <fullName evidence="3">CCHC-type domain-containing protein</fullName>
    </recommendedName>
</protein>
<evidence type="ECO:0000313" key="8">
    <source>
        <dbReference type="RefSeq" id="XP_056696949.1"/>
    </source>
</evidence>
<dbReference type="RefSeq" id="XP_056696947.1">
    <property type="nucleotide sequence ID" value="XM_056840969.1"/>
</dbReference>
<organism evidence="4 5">
    <name type="scientific">Spinacia oleracea</name>
    <name type="common">Spinach</name>
    <dbReference type="NCBI Taxonomy" id="3562"/>
    <lineage>
        <taxon>Eukaryota</taxon>
        <taxon>Viridiplantae</taxon>
        <taxon>Streptophyta</taxon>
        <taxon>Embryophyta</taxon>
        <taxon>Tracheophyta</taxon>
        <taxon>Spermatophyta</taxon>
        <taxon>Magnoliopsida</taxon>
        <taxon>eudicotyledons</taxon>
        <taxon>Gunneridae</taxon>
        <taxon>Pentapetalae</taxon>
        <taxon>Caryophyllales</taxon>
        <taxon>Chenopodiaceae</taxon>
        <taxon>Chenopodioideae</taxon>
        <taxon>Anserineae</taxon>
        <taxon>Spinacia</taxon>
    </lineage>
</organism>
<feature type="compositionally biased region" description="Polar residues" evidence="2">
    <location>
        <begin position="477"/>
        <end position="489"/>
    </location>
</feature>
<dbReference type="InterPro" id="IPR040256">
    <property type="entry name" value="At4g02000-like"/>
</dbReference>
<evidence type="ECO:0000313" key="4">
    <source>
        <dbReference type="Proteomes" id="UP000813463"/>
    </source>
</evidence>
<evidence type="ECO:0000313" key="6">
    <source>
        <dbReference type="RefSeq" id="XP_056696947.1"/>
    </source>
</evidence>
<keyword evidence="1" id="KW-0862">Zinc</keyword>
<gene>
    <name evidence="5 6 7 8" type="primary">LOC110789785</name>
</gene>
<dbReference type="GeneID" id="110789785"/>
<feature type="compositionally biased region" description="Low complexity" evidence="2">
    <location>
        <begin position="504"/>
        <end position="515"/>
    </location>
</feature>
<accession>A0ABM3RMU3</accession>
<keyword evidence="4" id="KW-1185">Reference proteome</keyword>
<feature type="compositionally biased region" description="Basic and acidic residues" evidence="2">
    <location>
        <begin position="458"/>
        <end position="469"/>
    </location>
</feature>
<dbReference type="RefSeq" id="XP_056696949.1">
    <property type="nucleotide sequence ID" value="XM_056840971.1"/>
</dbReference>
<dbReference type="PANTHER" id="PTHR31286">
    <property type="entry name" value="GLYCINE-RICH CELL WALL STRUCTURAL PROTEIN 1.8-LIKE"/>
    <property type="match status" value="1"/>
</dbReference>
<evidence type="ECO:0000259" key="3">
    <source>
        <dbReference type="PROSITE" id="PS50158"/>
    </source>
</evidence>
<keyword evidence="1" id="KW-0479">Metal-binding</keyword>
<dbReference type="RefSeq" id="XP_056696946.1">
    <property type="nucleotide sequence ID" value="XM_056840968.1"/>
</dbReference>
<evidence type="ECO:0000313" key="5">
    <source>
        <dbReference type="RefSeq" id="XP_056696946.1"/>
    </source>
</evidence>
<keyword evidence="1" id="KW-0863">Zinc-finger</keyword>
<feature type="region of interest" description="Disordered" evidence="2">
    <location>
        <begin position="458"/>
        <end position="576"/>
    </location>
</feature>
<dbReference type="PROSITE" id="PS50158">
    <property type="entry name" value="ZF_CCHC"/>
    <property type="match status" value="1"/>
</dbReference>
<dbReference type="InterPro" id="IPR025558">
    <property type="entry name" value="DUF4283"/>
</dbReference>
<reference evidence="5 6" key="2">
    <citation type="submission" date="2025-05" db="UniProtKB">
        <authorList>
            <consortium name="RefSeq"/>
        </authorList>
    </citation>
    <scope>IDENTIFICATION</scope>
    <source>
        <tissue evidence="5 6">Leaf</tissue>
    </source>
</reference>
<evidence type="ECO:0000256" key="2">
    <source>
        <dbReference type="SAM" id="MobiDB-lite"/>
    </source>
</evidence>
<dbReference type="InterPro" id="IPR001878">
    <property type="entry name" value="Znf_CCHC"/>
</dbReference>
<feature type="compositionally biased region" description="Polar residues" evidence="2">
    <location>
        <begin position="394"/>
        <end position="417"/>
    </location>
</feature>
<dbReference type="Pfam" id="PF14111">
    <property type="entry name" value="DUF4283"/>
    <property type="match status" value="1"/>
</dbReference>
<dbReference type="RefSeq" id="XP_056696948.1">
    <property type="nucleotide sequence ID" value="XM_056840970.1"/>
</dbReference>
<name>A0ABM3RMU3_SPIOL</name>